<dbReference type="AlphaFoldDB" id="A0A6C2YS41"/>
<dbReference type="EMBL" id="LR593887">
    <property type="protein sequence ID" value="VTS04957.1"/>
    <property type="molecule type" value="Genomic_DNA"/>
</dbReference>
<evidence type="ECO:0000313" key="9">
    <source>
        <dbReference type="EMBL" id="VIP03795.1"/>
    </source>
</evidence>
<evidence type="ECO:0000256" key="1">
    <source>
        <dbReference type="ARBA" id="ARBA00004141"/>
    </source>
</evidence>
<dbReference type="Pfam" id="PF00834">
    <property type="entry name" value="Ribul_P_3_epim"/>
    <property type="match status" value="1"/>
</dbReference>
<feature type="transmembrane region" description="Helical" evidence="7">
    <location>
        <begin position="91"/>
        <end position="114"/>
    </location>
</feature>
<dbReference type="InterPro" id="IPR013785">
    <property type="entry name" value="Aldolase_TIM"/>
</dbReference>
<dbReference type="GO" id="GO:0016020">
    <property type="term" value="C:membrane"/>
    <property type="evidence" value="ECO:0007669"/>
    <property type="project" value="UniProtKB-SubCell"/>
</dbReference>
<dbReference type="GO" id="GO:0016857">
    <property type="term" value="F:racemase and epimerase activity, acting on carbohydrates and derivatives"/>
    <property type="evidence" value="ECO:0007669"/>
    <property type="project" value="InterPro"/>
</dbReference>
<name>A0A6C2YS41_9BACT</name>
<evidence type="ECO:0000256" key="2">
    <source>
        <dbReference type="ARBA" id="ARBA00022692"/>
    </source>
</evidence>
<protein>
    <recommendedName>
        <fullName evidence="8">GtrA/DPMS transmembrane domain-containing protein</fullName>
    </recommendedName>
</protein>
<evidence type="ECO:0000256" key="4">
    <source>
        <dbReference type="ARBA" id="ARBA00022989"/>
    </source>
</evidence>
<feature type="domain" description="GtrA/DPMS transmembrane" evidence="8">
    <location>
        <begin position="32"/>
        <end position="145"/>
    </location>
</feature>
<dbReference type="InParanoid" id="A0A6C2YS41"/>
<keyword evidence="3" id="KW-0479">Metal-binding</keyword>
<sequence>MFQPIHRLRRQIDCLRYSRLSYYAYRHRYLAKFAAIGVFAIVLEIMLVGMMPPNWGWVTRAFLAFLVGLSVSYSLNALVNFQVPKHYFWSTFARYALVSLVSFTLNMAAVTLFRDLSGQGYGWARLVSAGVLFLFAYALHRRFTFDQAREFGIAVYATPAEKVARIFRRVGYHCDHIHVDLVDETMNPHAAPVDLRKLRQVRRLWGDRLPVALHVMSTDPQRWLKLTWEQVDWYLLHANTPNLLHWICECRIRGKKVGIVWHESCDVETMFPLLPHVDFVMILGIGQPGVSGQPMNPRALQMAEWFDSMRSRYGYEVMFDGSVNTETIGRIRARYVVAASAVLQAMNPVRVIHVLKTGAKYEQRGAQAAHS</sequence>
<dbReference type="PANTHER" id="PTHR11749">
    <property type="entry name" value="RIBULOSE-5-PHOSPHATE-3-EPIMERASE"/>
    <property type="match status" value="1"/>
</dbReference>
<dbReference type="InterPro" id="IPR000056">
    <property type="entry name" value="Ribul_P_3_epim-like"/>
</dbReference>
<gene>
    <name evidence="9" type="ORF">GMBLW1_01650</name>
</gene>
<dbReference type="KEGG" id="tim:GMBLW1_01650"/>
<organism evidence="9">
    <name type="scientific">Tuwongella immobilis</name>
    <dbReference type="NCBI Taxonomy" id="692036"/>
    <lineage>
        <taxon>Bacteria</taxon>
        <taxon>Pseudomonadati</taxon>
        <taxon>Planctomycetota</taxon>
        <taxon>Planctomycetia</taxon>
        <taxon>Gemmatales</taxon>
        <taxon>Gemmataceae</taxon>
        <taxon>Tuwongella</taxon>
    </lineage>
</organism>
<comment type="subcellular location">
    <subcellularLocation>
        <location evidence="1">Membrane</location>
        <topology evidence="1">Multi-pass membrane protein</topology>
    </subcellularLocation>
</comment>
<dbReference type="Pfam" id="PF04138">
    <property type="entry name" value="GtrA_DPMS_TM"/>
    <property type="match status" value="1"/>
</dbReference>
<reference evidence="9" key="1">
    <citation type="submission" date="2019-04" db="EMBL/GenBank/DDBJ databases">
        <authorList>
            <consortium name="Science for Life Laboratories"/>
        </authorList>
    </citation>
    <scope>NUCLEOTIDE SEQUENCE</scope>
    <source>
        <strain evidence="9">MBLW1</strain>
    </source>
</reference>
<evidence type="ECO:0000256" key="6">
    <source>
        <dbReference type="ARBA" id="ARBA00023235"/>
    </source>
</evidence>
<keyword evidence="4 7" id="KW-1133">Transmembrane helix</keyword>
<dbReference type="GO" id="GO:0046872">
    <property type="term" value="F:metal ion binding"/>
    <property type="evidence" value="ECO:0007669"/>
    <property type="project" value="UniProtKB-KW"/>
</dbReference>
<evidence type="ECO:0000259" key="8">
    <source>
        <dbReference type="Pfam" id="PF04138"/>
    </source>
</evidence>
<evidence type="ECO:0000256" key="3">
    <source>
        <dbReference type="ARBA" id="ARBA00022723"/>
    </source>
</evidence>
<dbReference type="Gene3D" id="3.20.20.70">
    <property type="entry name" value="Aldolase class I"/>
    <property type="match status" value="1"/>
</dbReference>
<dbReference type="Proteomes" id="UP000464378">
    <property type="component" value="Chromosome"/>
</dbReference>
<evidence type="ECO:0000256" key="7">
    <source>
        <dbReference type="SAM" id="Phobius"/>
    </source>
</evidence>
<keyword evidence="6" id="KW-0413">Isomerase</keyword>
<dbReference type="RefSeq" id="WP_162658949.1">
    <property type="nucleotide sequence ID" value="NZ_LR593887.1"/>
</dbReference>
<proteinExistence type="predicted"/>
<dbReference type="InterPro" id="IPR007267">
    <property type="entry name" value="GtrA_DPMS_TM"/>
</dbReference>
<keyword evidence="2 7" id="KW-0812">Transmembrane</keyword>
<feature type="transmembrane region" description="Helical" evidence="7">
    <location>
        <begin position="29"/>
        <end position="51"/>
    </location>
</feature>
<dbReference type="GO" id="GO:0000271">
    <property type="term" value="P:polysaccharide biosynthetic process"/>
    <property type="evidence" value="ECO:0007669"/>
    <property type="project" value="InterPro"/>
</dbReference>
<keyword evidence="10" id="KW-1185">Reference proteome</keyword>
<feature type="transmembrane region" description="Helical" evidence="7">
    <location>
        <begin position="120"/>
        <end position="139"/>
    </location>
</feature>
<feature type="transmembrane region" description="Helical" evidence="7">
    <location>
        <begin position="57"/>
        <end position="79"/>
    </location>
</feature>
<accession>A0A6C2YS41</accession>
<evidence type="ECO:0000256" key="5">
    <source>
        <dbReference type="ARBA" id="ARBA00023136"/>
    </source>
</evidence>
<dbReference type="SUPFAM" id="SSF51366">
    <property type="entry name" value="Ribulose-phoshate binding barrel"/>
    <property type="match status" value="1"/>
</dbReference>
<keyword evidence="5 7" id="KW-0472">Membrane</keyword>
<dbReference type="InterPro" id="IPR011060">
    <property type="entry name" value="RibuloseP-bd_barrel"/>
</dbReference>
<dbReference type="EMBL" id="LR586016">
    <property type="protein sequence ID" value="VIP03795.1"/>
    <property type="molecule type" value="Genomic_DNA"/>
</dbReference>
<evidence type="ECO:0000313" key="10">
    <source>
        <dbReference type="Proteomes" id="UP000464378"/>
    </source>
</evidence>